<accession>A0A0G0E4H0</accession>
<protein>
    <submittedName>
        <fullName evidence="2">Uncharacterized protein</fullName>
    </submittedName>
</protein>
<feature type="region of interest" description="Disordered" evidence="1">
    <location>
        <begin position="126"/>
        <end position="173"/>
    </location>
</feature>
<gene>
    <name evidence="2" type="ORF">US11_C0004G0053</name>
</gene>
<comment type="caution">
    <text evidence="2">The sequence shown here is derived from an EMBL/GenBank/DDBJ whole genome shotgun (WGS) entry which is preliminary data.</text>
</comment>
<evidence type="ECO:0000256" key="1">
    <source>
        <dbReference type="SAM" id="MobiDB-lite"/>
    </source>
</evidence>
<evidence type="ECO:0000313" key="2">
    <source>
        <dbReference type="EMBL" id="KKQ01783.1"/>
    </source>
</evidence>
<feature type="compositionally biased region" description="Basic and acidic residues" evidence="1">
    <location>
        <begin position="126"/>
        <end position="136"/>
    </location>
</feature>
<name>A0A0G0E4H0_9BACT</name>
<organism evidence="2 3">
    <name type="scientific">Candidatus Roizmanbacteria bacterium GW2011_GWA2_36_23</name>
    <dbReference type="NCBI Taxonomy" id="1618480"/>
    <lineage>
        <taxon>Bacteria</taxon>
        <taxon>Candidatus Roizmaniibacteriota</taxon>
    </lineage>
</organism>
<sequence length="173" mass="20064">MANKFGLRDDTFEQLLELGKSTVKAGKQAAQQILDPGKIAGEIVGLKLGQDKGLEQMEKVKDGRPNHTKLDFQKLGNSYSKQDQIQREALKNRYFQRVKSEDENILMKKKQEEQQLKQKEIYEIQERRRREEENNRRQQQSGTAQGKTRKSIFSSKKIAKREQTEVKPSSGKQ</sequence>
<dbReference type="AlphaFoldDB" id="A0A0G0E4H0"/>
<dbReference type="EMBL" id="LBRS01000004">
    <property type="protein sequence ID" value="KKQ01783.1"/>
    <property type="molecule type" value="Genomic_DNA"/>
</dbReference>
<feature type="compositionally biased region" description="Polar residues" evidence="1">
    <location>
        <begin position="141"/>
        <end position="154"/>
    </location>
</feature>
<feature type="region of interest" description="Disordered" evidence="1">
    <location>
        <begin position="57"/>
        <end position="81"/>
    </location>
</feature>
<feature type="compositionally biased region" description="Basic and acidic residues" evidence="1">
    <location>
        <begin position="57"/>
        <end position="72"/>
    </location>
</feature>
<dbReference type="Proteomes" id="UP000034344">
    <property type="component" value="Unassembled WGS sequence"/>
</dbReference>
<reference evidence="2 3" key="1">
    <citation type="journal article" date="2015" name="Nature">
        <title>rRNA introns, odd ribosomes, and small enigmatic genomes across a large radiation of phyla.</title>
        <authorList>
            <person name="Brown C.T."/>
            <person name="Hug L.A."/>
            <person name="Thomas B.C."/>
            <person name="Sharon I."/>
            <person name="Castelle C.J."/>
            <person name="Singh A."/>
            <person name="Wilkins M.J."/>
            <person name="Williams K.H."/>
            <person name="Banfield J.F."/>
        </authorList>
    </citation>
    <scope>NUCLEOTIDE SEQUENCE [LARGE SCALE GENOMIC DNA]</scope>
</reference>
<proteinExistence type="predicted"/>
<evidence type="ECO:0000313" key="3">
    <source>
        <dbReference type="Proteomes" id="UP000034344"/>
    </source>
</evidence>